<evidence type="ECO:0000256" key="1">
    <source>
        <dbReference type="ARBA" id="ARBA00001362"/>
    </source>
</evidence>
<keyword evidence="3 9" id="KW-0479">Metal-binding</keyword>
<dbReference type="EMBL" id="CP055156">
    <property type="protein sequence ID" value="QNF35448.1"/>
    <property type="molecule type" value="Genomic_DNA"/>
</dbReference>
<reference evidence="11 12" key="1">
    <citation type="journal article" date="2018" name="Int. J. Syst. Evol. Microbiol.">
        <title>Adhaeribacter swui sp. nov., isolated from wet mud.</title>
        <authorList>
            <person name="Kim D.U."/>
            <person name="Kim K.W."/>
            <person name="Kang M.S."/>
            <person name="Kim J.Y."/>
            <person name="Jang J.H."/>
            <person name="Kim M.K."/>
        </authorList>
    </citation>
    <scope>NUCLEOTIDE SEQUENCE [LARGE SCALE GENOMIC DNA]</scope>
    <source>
        <strain evidence="11 12">KCTC 52873</strain>
    </source>
</reference>
<feature type="binding site" evidence="9">
    <location>
        <position position="159"/>
    </location>
    <ligand>
        <name>Zn(2+)</name>
        <dbReference type="ChEBI" id="CHEBI:29105"/>
        <note>catalytic</note>
    </ligand>
</feature>
<feature type="signal peptide" evidence="10">
    <location>
        <begin position="1"/>
        <end position="30"/>
    </location>
</feature>
<name>A0A7G7GE64_9BACT</name>
<keyword evidence="8" id="KW-0961">Cell wall biogenesis/degradation</keyword>
<dbReference type="GO" id="GO:0071555">
    <property type="term" value="P:cell wall organization"/>
    <property type="evidence" value="ECO:0007669"/>
    <property type="project" value="UniProtKB-KW"/>
</dbReference>
<comment type="cofactor">
    <cofactor evidence="9">
        <name>Zn(2+)</name>
        <dbReference type="ChEBI" id="CHEBI:29105"/>
    </cofactor>
    <text evidence="9">Binds 1 zinc ion per subunit.</text>
</comment>
<dbReference type="Gene3D" id="3.30.1380.10">
    <property type="match status" value="1"/>
</dbReference>
<evidence type="ECO:0000313" key="12">
    <source>
        <dbReference type="Proteomes" id="UP000515237"/>
    </source>
</evidence>
<organism evidence="11 12">
    <name type="scientific">Adhaeribacter swui</name>
    <dbReference type="NCBI Taxonomy" id="2086471"/>
    <lineage>
        <taxon>Bacteria</taxon>
        <taxon>Pseudomonadati</taxon>
        <taxon>Bacteroidota</taxon>
        <taxon>Cytophagia</taxon>
        <taxon>Cytophagales</taxon>
        <taxon>Hymenobacteraceae</taxon>
        <taxon>Adhaeribacter</taxon>
    </lineage>
</organism>
<evidence type="ECO:0000256" key="10">
    <source>
        <dbReference type="SAM" id="SignalP"/>
    </source>
</evidence>
<evidence type="ECO:0000256" key="7">
    <source>
        <dbReference type="ARBA" id="ARBA00023049"/>
    </source>
</evidence>
<feature type="chain" id="PRO_5029004035" description="D-alanyl-D-alanine dipeptidase" evidence="10">
    <location>
        <begin position="31"/>
        <end position="240"/>
    </location>
</feature>
<dbReference type="CDD" id="cd14840">
    <property type="entry name" value="D-Ala-D-Ala_dipeptidase_Aad"/>
    <property type="match status" value="1"/>
</dbReference>
<keyword evidence="6 9" id="KW-0224">Dipeptidase</keyword>
<keyword evidence="10" id="KW-0732">Signal</keyword>
<proteinExistence type="inferred from homology"/>
<evidence type="ECO:0000256" key="2">
    <source>
        <dbReference type="ARBA" id="ARBA00022670"/>
    </source>
</evidence>
<dbReference type="PANTHER" id="PTHR43126:SF1">
    <property type="entry name" value="D-ALANYL-D-ALANINE DIPEPTIDASE"/>
    <property type="match status" value="1"/>
</dbReference>
<dbReference type="GO" id="GO:0160237">
    <property type="term" value="F:D-Ala-D-Ala dipeptidase activity"/>
    <property type="evidence" value="ECO:0007669"/>
    <property type="project" value="UniProtKB-EC"/>
</dbReference>
<dbReference type="InterPro" id="IPR000755">
    <property type="entry name" value="A_A_dipeptidase"/>
</dbReference>
<dbReference type="HAMAP" id="MF_01924">
    <property type="entry name" value="A_A_dipeptidase"/>
    <property type="match status" value="1"/>
</dbReference>
<dbReference type="PANTHER" id="PTHR43126">
    <property type="entry name" value="D-ALANYL-D-ALANINE DIPEPTIDASE"/>
    <property type="match status" value="1"/>
</dbReference>
<feature type="active site" description="Proton donor/acceptor" evidence="9">
    <location>
        <position position="217"/>
    </location>
</feature>
<evidence type="ECO:0000313" key="11">
    <source>
        <dbReference type="EMBL" id="QNF35448.1"/>
    </source>
</evidence>
<comment type="function">
    <text evidence="9">Catalyzes hydrolysis of the D-alanyl-D-alanine dipeptide.</text>
</comment>
<keyword evidence="4 9" id="KW-0378">Hydrolase</keyword>
<dbReference type="GO" id="GO:0008237">
    <property type="term" value="F:metallopeptidase activity"/>
    <property type="evidence" value="ECO:0007669"/>
    <property type="project" value="UniProtKB-KW"/>
</dbReference>
<sequence length="240" mass="27619">MPGLAYPTRLGALRLCLSFCLLLATWPVIAQQAAPNKHGLKVINDPAVYQKQVTRDKSLNLVDLATFIPGVKLDIRYATANNFLGEPVYPSAKAYLRLPVAKALKKVQTELNQQGLGLKIFDAYRPYRATVYFFEKLRDTVYLAVPWQGSRHNRGCTVDLTLIDLKTGQELQMPTSFDDFTKKAHVNYQDLPPEAIKNRELLKRVMTKQGFQVYSEEWWHFDYRNFKKFDLLDISFEDLP</sequence>
<keyword evidence="2 9" id="KW-0645">Protease</keyword>
<feature type="binding site" evidence="9">
    <location>
        <position position="220"/>
    </location>
    <ligand>
        <name>Zn(2+)</name>
        <dbReference type="ChEBI" id="CHEBI:29105"/>
        <note>catalytic</note>
    </ligand>
</feature>
<dbReference type="RefSeq" id="WP_185271939.1">
    <property type="nucleotide sequence ID" value="NZ_CP055156.1"/>
</dbReference>
<dbReference type="AlphaFoldDB" id="A0A7G7GE64"/>
<evidence type="ECO:0000256" key="9">
    <source>
        <dbReference type="HAMAP-Rule" id="MF_01924"/>
    </source>
</evidence>
<evidence type="ECO:0000256" key="4">
    <source>
        <dbReference type="ARBA" id="ARBA00022801"/>
    </source>
</evidence>
<comment type="catalytic activity">
    <reaction evidence="1 9">
        <text>D-alanyl-D-alanine + H2O = 2 D-alanine</text>
        <dbReference type="Rhea" id="RHEA:20661"/>
        <dbReference type="ChEBI" id="CHEBI:15377"/>
        <dbReference type="ChEBI" id="CHEBI:57416"/>
        <dbReference type="ChEBI" id="CHEBI:57822"/>
        <dbReference type="EC" id="3.4.13.22"/>
    </reaction>
</comment>
<evidence type="ECO:0000256" key="8">
    <source>
        <dbReference type="ARBA" id="ARBA00023316"/>
    </source>
</evidence>
<comment type="similarity">
    <text evidence="9">Belongs to the peptidase M15D family.</text>
</comment>
<feature type="binding site" evidence="9">
    <location>
        <position position="152"/>
    </location>
    <ligand>
        <name>Zn(2+)</name>
        <dbReference type="ChEBI" id="CHEBI:29105"/>
        <note>catalytic</note>
    </ligand>
</feature>
<dbReference type="GO" id="GO:0006508">
    <property type="term" value="P:proteolysis"/>
    <property type="evidence" value="ECO:0007669"/>
    <property type="project" value="UniProtKB-KW"/>
</dbReference>
<keyword evidence="5 9" id="KW-0862">Zinc</keyword>
<dbReference type="SUPFAM" id="SSF55166">
    <property type="entry name" value="Hedgehog/DD-peptidase"/>
    <property type="match status" value="1"/>
</dbReference>
<evidence type="ECO:0000256" key="5">
    <source>
        <dbReference type="ARBA" id="ARBA00022833"/>
    </source>
</evidence>
<feature type="site" description="Transition state stabilizer" evidence="9">
    <location>
        <position position="125"/>
    </location>
</feature>
<dbReference type="GO" id="GO:0008270">
    <property type="term" value="F:zinc ion binding"/>
    <property type="evidence" value="ECO:0007669"/>
    <property type="project" value="UniProtKB-UniRule"/>
</dbReference>
<keyword evidence="7 9" id="KW-0482">Metalloprotease</keyword>
<accession>A0A7G7GE64</accession>
<protein>
    <recommendedName>
        <fullName evidence="9">D-alanyl-D-alanine dipeptidase</fullName>
        <shortName evidence="9">D-Ala-D-Ala dipeptidase</shortName>
        <ecNumber evidence="9">3.4.13.22</ecNumber>
    </recommendedName>
</protein>
<evidence type="ECO:0000256" key="3">
    <source>
        <dbReference type="ARBA" id="ARBA00022723"/>
    </source>
</evidence>
<evidence type="ECO:0000256" key="6">
    <source>
        <dbReference type="ARBA" id="ARBA00022997"/>
    </source>
</evidence>
<dbReference type="InterPro" id="IPR009045">
    <property type="entry name" value="Zn_M74/Hedgehog-like"/>
</dbReference>
<dbReference type="EC" id="3.4.13.22" evidence="9"/>
<dbReference type="Pfam" id="PF01427">
    <property type="entry name" value="Peptidase_M15"/>
    <property type="match status" value="1"/>
</dbReference>
<dbReference type="Proteomes" id="UP000515237">
    <property type="component" value="Chromosome"/>
</dbReference>
<keyword evidence="12" id="KW-1185">Reference proteome</keyword>
<dbReference type="KEGG" id="aswu:HUW51_23070"/>
<gene>
    <name evidence="11" type="ORF">HUW51_23070</name>
</gene>